<accession>A0A2W4REN8</accession>
<proteinExistence type="predicted"/>
<evidence type="ECO:0000313" key="1">
    <source>
        <dbReference type="EMBL" id="PZN80299.1"/>
    </source>
</evidence>
<gene>
    <name evidence="1" type="ORF">DM484_10140</name>
</gene>
<comment type="caution">
    <text evidence="1">The sequence shown here is derived from an EMBL/GenBank/DDBJ whole genome shotgun (WGS) entry which is preliminary data.</text>
</comment>
<protein>
    <submittedName>
        <fullName evidence="1">Uncharacterized protein</fullName>
    </submittedName>
</protein>
<reference evidence="1 2" key="1">
    <citation type="journal article" date="2018" name="Aquat. Microb. Ecol.">
        <title>Gammaproteobacterial methanotrophs dominate.</title>
        <authorList>
            <person name="Rissanen A.J."/>
            <person name="Saarenheimo J."/>
            <person name="Tiirola M."/>
            <person name="Peura S."/>
            <person name="Aalto S.L."/>
            <person name="Karvinen A."/>
            <person name="Nykanen H."/>
        </authorList>
    </citation>
    <scope>NUCLEOTIDE SEQUENCE [LARGE SCALE GENOMIC DNA]</scope>
    <source>
        <strain evidence="1">AMbin10</strain>
    </source>
</reference>
<name>A0A2W4REN8_9GAMM</name>
<dbReference type="EMBL" id="QJPH01000286">
    <property type="protein sequence ID" value="PZN80299.1"/>
    <property type="molecule type" value="Genomic_DNA"/>
</dbReference>
<evidence type="ECO:0000313" key="2">
    <source>
        <dbReference type="Proteomes" id="UP000249396"/>
    </source>
</evidence>
<dbReference type="AlphaFoldDB" id="A0A2W4REN8"/>
<dbReference type="Proteomes" id="UP000249396">
    <property type="component" value="Unassembled WGS sequence"/>
</dbReference>
<organism evidence="1 2">
    <name type="scientific">Candidatus Methylumidiphilus alinenensis</name>
    <dbReference type="NCBI Taxonomy" id="2202197"/>
    <lineage>
        <taxon>Bacteria</taxon>
        <taxon>Pseudomonadati</taxon>
        <taxon>Pseudomonadota</taxon>
        <taxon>Gammaproteobacteria</taxon>
        <taxon>Methylococcales</taxon>
        <taxon>Candidatus Methylumidiphilus</taxon>
    </lineage>
</organism>
<sequence>MPPKPGIRDKKLYFLITGDELKELQRYTWLMSEAFGLDSRISNYKGKRPIGFYSWDLDCLLGLEYTLKDEREYPDKNTDGYRNLERLLSRLREEYDKNFGRTRMRQRSYK</sequence>